<reference evidence="1" key="1">
    <citation type="submission" date="2019-08" db="EMBL/GenBank/DDBJ databases">
        <title>The genome of the North American firefly Photinus pyralis.</title>
        <authorList>
            <consortium name="Photinus pyralis genome working group"/>
            <person name="Fallon T.R."/>
            <person name="Sander Lower S.E."/>
            <person name="Weng J.-K."/>
        </authorList>
    </citation>
    <scope>NUCLEOTIDE SEQUENCE</scope>
    <source>
        <strain evidence="1">TRF0915ILg1</strain>
        <tissue evidence="1">Whole body</tissue>
    </source>
</reference>
<dbReference type="EMBL" id="VTPC01004543">
    <property type="protein sequence ID" value="KAF2897007.1"/>
    <property type="molecule type" value="Genomic_DNA"/>
</dbReference>
<evidence type="ECO:0000313" key="1">
    <source>
        <dbReference type="EMBL" id="KAF2897007.1"/>
    </source>
</evidence>
<dbReference type="AlphaFoldDB" id="A0A8K0D6A0"/>
<sequence>MVTRCSPVLQPCRAFYIILPIQRNKEDSYLRFIKLHPGCALRSTQSTSVQKAQGFNKEQVDAYQLGSIQIFEERIGKAKNVLVSLELKEDATPIALKSKAGQELKYLEDQGIIMKTEMSDWASRLIITFKADYKVEMNAQLTPISKIDDIQTKLLYSECFSILDLYKAYLHMTVKLRNFYSE</sequence>
<dbReference type="OrthoDB" id="5978043at2759"/>
<organism evidence="1 2">
    <name type="scientific">Ignelater luminosus</name>
    <name type="common">Cucubano</name>
    <name type="synonym">Pyrophorus luminosus</name>
    <dbReference type="NCBI Taxonomy" id="2038154"/>
    <lineage>
        <taxon>Eukaryota</taxon>
        <taxon>Metazoa</taxon>
        <taxon>Ecdysozoa</taxon>
        <taxon>Arthropoda</taxon>
        <taxon>Hexapoda</taxon>
        <taxon>Insecta</taxon>
        <taxon>Pterygota</taxon>
        <taxon>Neoptera</taxon>
        <taxon>Endopterygota</taxon>
        <taxon>Coleoptera</taxon>
        <taxon>Polyphaga</taxon>
        <taxon>Elateriformia</taxon>
        <taxon>Elateroidea</taxon>
        <taxon>Elateridae</taxon>
        <taxon>Agrypninae</taxon>
        <taxon>Pyrophorini</taxon>
        <taxon>Ignelater</taxon>
    </lineage>
</organism>
<protein>
    <submittedName>
        <fullName evidence="1">Uncharacterized protein</fullName>
    </submittedName>
</protein>
<keyword evidence="2" id="KW-1185">Reference proteome</keyword>
<dbReference type="Proteomes" id="UP000801492">
    <property type="component" value="Unassembled WGS sequence"/>
</dbReference>
<accession>A0A8K0D6A0</accession>
<comment type="caution">
    <text evidence="1">The sequence shown here is derived from an EMBL/GenBank/DDBJ whole genome shotgun (WGS) entry which is preliminary data.</text>
</comment>
<dbReference type="GO" id="GO:0071897">
    <property type="term" value="P:DNA biosynthetic process"/>
    <property type="evidence" value="ECO:0007669"/>
    <property type="project" value="UniProtKB-ARBA"/>
</dbReference>
<gene>
    <name evidence="1" type="ORF">ILUMI_09167</name>
</gene>
<proteinExistence type="predicted"/>
<dbReference type="SUPFAM" id="SSF56672">
    <property type="entry name" value="DNA/RNA polymerases"/>
    <property type="match status" value="1"/>
</dbReference>
<evidence type="ECO:0000313" key="2">
    <source>
        <dbReference type="Proteomes" id="UP000801492"/>
    </source>
</evidence>
<name>A0A8K0D6A0_IGNLU</name>
<dbReference type="InterPro" id="IPR043502">
    <property type="entry name" value="DNA/RNA_pol_sf"/>
</dbReference>